<protein>
    <submittedName>
        <fullName evidence="9">Peptidase M50</fullName>
    </submittedName>
</protein>
<evidence type="ECO:0000256" key="4">
    <source>
        <dbReference type="ARBA" id="ARBA00022692"/>
    </source>
</evidence>
<name>A0ABM9D555_9BACT</name>
<feature type="domain" description="Peptidase M50" evidence="8">
    <location>
        <begin position="189"/>
        <end position="286"/>
    </location>
</feature>
<evidence type="ECO:0000259" key="8">
    <source>
        <dbReference type="Pfam" id="PF02163"/>
    </source>
</evidence>
<feature type="transmembrane region" description="Helical" evidence="7">
    <location>
        <begin position="353"/>
        <end position="377"/>
    </location>
</feature>
<evidence type="ECO:0000256" key="1">
    <source>
        <dbReference type="ARBA" id="ARBA00001947"/>
    </source>
</evidence>
<feature type="transmembrane region" description="Helical" evidence="7">
    <location>
        <begin position="146"/>
        <end position="166"/>
    </location>
</feature>
<evidence type="ECO:0000256" key="3">
    <source>
        <dbReference type="ARBA" id="ARBA00007931"/>
    </source>
</evidence>
<feature type="transmembrane region" description="Helical" evidence="7">
    <location>
        <begin position="246"/>
        <end position="268"/>
    </location>
</feature>
<accession>A0ABM9D555</accession>
<evidence type="ECO:0000313" key="10">
    <source>
        <dbReference type="Proteomes" id="UP001295463"/>
    </source>
</evidence>
<dbReference type="EMBL" id="OW150024">
    <property type="protein sequence ID" value="CAH2029845.1"/>
    <property type="molecule type" value="Genomic_DNA"/>
</dbReference>
<dbReference type="RefSeq" id="WP_305733454.1">
    <property type="nucleotide sequence ID" value="NZ_OW150024.1"/>
</dbReference>
<evidence type="ECO:0000313" key="9">
    <source>
        <dbReference type="EMBL" id="CAH2029845.1"/>
    </source>
</evidence>
<gene>
    <name evidence="9" type="ORF">GEAMG1_0023</name>
</gene>
<keyword evidence="4 7" id="KW-0812">Transmembrane</keyword>
<keyword evidence="10" id="KW-1185">Reference proteome</keyword>
<evidence type="ECO:0000256" key="6">
    <source>
        <dbReference type="ARBA" id="ARBA00023136"/>
    </source>
</evidence>
<keyword evidence="5 7" id="KW-1133">Transmembrane helix</keyword>
<dbReference type="InterPro" id="IPR001193">
    <property type="entry name" value="MBTPS2"/>
</dbReference>
<dbReference type="Proteomes" id="UP001295463">
    <property type="component" value="Chromosome"/>
</dbReference>
<feature type="transmembrane region" description="Helical" evidence="7">
    <location>
        <begin position="274"/>
        <end position="293"/>
    </location>
</feature>
<dbReference type="Pfam" id="PF02163">
    <property type="entry name" value="Peptidase_M50"/>
    <property type="match status" value="1"/>
</dbReference>
<reference evidence="9 10" key="1">
    <citation type="submission" date="2022-03" db="EMBL/GenBank/DDBJ databases">
        <authorList>
            <person name="Koch H."/>
        </authorList>
    </citation>
    <scope>NUCLEOTIDE SEQUENCE [LARGE SCALE GENOMIC DNA]</scope>
    <source>
        <strain evidence="9 10">G1</strain>
    </source>
</reference>
<proteinExistence type="inferred from homology"/>
<comment type="cofactor">
    <cofactor evidence="1">
        <name>Zn(2+)</name>
        <dbReference type="ChEBI" id="CHEBI:29105"/>
    </cofactor>
</comment>
<organism evidence="9 10">
    <name type="scientific">Trichlorobacter ammonificans</name>
    <dbReference type="NCBI Taxonomy" id="2916410"/>
    <lineage>
        <taxon>Bacteria</taxon>
        <taxon>Pseudomonadati</taxon>
        <taxon>Thermodesulfobacteriota</taxon>
        <taxon>Desulfuromonadia</taxon>
        <taxon>Geobacterales</taxon>
        <taxon>Geobacteraceae</taxon>
        <taxon>Trichlorobacter</taxon>
    </lineage>
</organism>
<evidence type="ECO:0000256" key="5">
    <source>
        <dbReference type="ARBA" id="ARBA00022989"/>
    </source>
</evidence>
<evidence type="ECO:0000256" key="2">
    <source>
        <dbReference type="ARBA" id="ARBA00004127"/>
    </source>
</evidence>
<keyword evidence="6 7" id="KW-0472">Membrane</keyword>
<dbReference type="PANTHER" id="PTHR13325">
    <property type="entry name" value="PROTEASE M50 MEMBRANE-BOUND TRANSCRIPTION FACTOR SITE 2 PROTEASE"/>
    <property type="match status" value="1"/>
</dbReference>
<feature type="transmembrane region" description="Helical" evidence="7">
    <location>
        <begin position="383"/>
        <end position="405"/>
    </location>
</feature>
<comment type="subcellular location">
    <subcellularLocation>
        <location evidence="2">Endomembrane system</location>
        <topology evidence="2">Multi-pass membrane protein</topology>
    </subcellularLocation>
</comment>
<feature type="transmembrane region" description="Helical" evidence="7">
    <location>
        <begin position="417"/>
        <end position="436"/>
    </location>
</feature>
<dbReference type="InterPro" id="IPR008915">
    <property type="entry name" value="Peptidase_M50"/>
</dbReference>
<dbReference type="CDD" id="cd05709">
    <property type="entry name" value="S2P-M50"/>
    <property type="match status" value="1"/>
</dbReference>
<sequence>MVGAAAIVPPLRQDVGLFPAPPQRDGSPVWSLHDPAANRFYLITWPAFEMLSRWHLGSPQAIAESVCRETTLELGAEDVASLAPFLESNFLTEPQGAGGTARLLAARERMRSHWWQRLFKNYLFFRIPLVRPQRFLEAIAPLTAPLFSPAFLSLVLVVALCGLLLLTRHWDQFLHSFTAYRSVEGMLALALALGAAKVIHELGHACASLRYGCRVPAMGVAFMVLAPMLYTDTNEAWKLSSRRQRLIIGSSGVLAELTLAVAATWGWLLLPDGPLRGAAFFLASTAWIMTLAVNCSPFMRFDGYFILSDLLSIPNLHARSFAFGRWRLRELLFGYGDPPPEAAGSGLRRFLTVFAWGVWLYRLVLFLGIALLVYHFFFKALGMLLFAVEVGWFIALPVASELKVWWQRRGSLRPNRALARTVLLLLAGAGLLLLPWQATVRAPAVLGAIVEQRLSAPAPGIMVYGPAPLRTEVREGELLARLQSPDLEARMAQVLPGASVASWQVRQQAFSEELTAQGNVLRKRAEGSSGQIGGLRAEMDQLRLMAPFDGVVVYRNDDIMAGGWVAAREWVLSVADLRANRVDVYLEEQDLRRIRVGGRGRFIPDALEYGAFSCRIAAIDRVAVATLDDPSLASTYGGPIPTDAARQHELTPLVPRFRVRLDQCDPGGVPPLRLRGVAHLDADRQSPALELLRHAWVTLIRESGL</sequence>
<dbReference type="PANTHER" id="PTHR13325:SF3">
    <property type="entry name" value="MEMBRANE-BOUND TRANSCRIPTION FACTOR SITE-2 PROTEASE"/>
    <property type="match status" value="1"/>
</dbReference>
<comment type="similarity">
    <text evidence="3">Belongs to the peptidase M50B family.</text>
</comment>
<evidence type="ECO:0000256" key="7">
    <source>
        <dbReference type="SAM" id="Phobius"/>
    </source>
</evidence>